<dbReference type="EMBL" id="RKKB01000014">
    <property type="protein sequence ID" value="RPA23751.1"/>
    <property type="molecule type" value="Genomic_DNA"/>
</dbReference>
<evidence type="ECO:0000313" key="6">
    <source>
        <dbReference type="Proteomes" id="UP000278855"/>
    </source>
</evidence>
<organism evidence="4 6">
    <name type="scientific">Shewanella psychromarinicola</name>
    <dbReference type="NCBI Taxonomy" id="2487742"/>
    <lineage>
        <taxon>Bacteria</taxon>
        <taxon>Pseudomonadati</taxon>
        <taxon>Pseudomonadota</taxon>
        <taxon>Gammaproteobacteria</taxon>
        <taxon>Alteromonadales</taxon>
        <taxon>Shewanellaceae</taxon>
        <taxon>Shewanella</taxon>
    </lineage>
</organism>
<dbReference type="InterPro" id="IPR040079">
    <property type="entry name" value="Glutathione_S-Trfase"/>
</dbReference>
<dbReference type="InterPro" id="IPR036249">
    <property type="entry name" value="Thioredoxin-like_sf"/>
</dbReference>
<dbReference type="CDD" id="cd03196">
    <property type="entry name" value="GST_C_5"/>
    <property type="match status" value="1"/>
</dbReference>
<evidence type="ECO:0000313" key="4">
    <source>
        <dbReference type="EMBL" id="RPA23751.1"/>
    </source>
</evidence>
<dbReference type="SUPFAM" id="SSF47616">
    <property type="entry name" value="GST C-terminal domain-like"/>
    <property type="match status" value="1"/>
</dbReference>
<evidence type="ECO:0000313" key="5">
    <source>
        <dbReference type="Proteomes" id="UP000273778"/>
    </source>
</evidence>
<reference evidence="3 5" key="1">
    <citation type="submission" date="2018-11" db="EMBL/GenBank/DDBJ databases">
        <title>Shewanella sp. M2.</title>
        <authorList>
            <person name="Hwang Y.J."/>
            <person name="Hwang C.Y."/>
        </authorList>
    </citation>
    <scope>NUCLEOTIDE SEQUENCE [LARGE SCALE GENOMIC DNA]</scope>
    <source>
        <strain evidence="3 5">M2</strain>
    </source>
</reference>
<dbReference type="InterPro" id="IPR004045">
    <property type="entry name" value="Glutathione_S-Trfase_N"/>
</dbReference>
<keyword evidence="5" id="KW-1185">Reference proteome</keyword>
<reference evidence="4" key="3">
    <citation type="submission" date="2018-11" db="EMBL/GenBank/DDBJ databases">
        <authorList>
            <person name="Hwang Y.J."/>
            <person name="Hwang C.Y."/>
        </authorList>
    </citation>
    <scope>NUCLEOTIDE SEQUENCE</scope>
    <source>
        <strain evidence="4">R106</strain>
    </source>
</reference>
<dbReference type="AlphaFoldDB" id="A0A3N4DNQ8"/>
<reference evidence="6" key="2">
    <citation type="submission" date="2018-11" db="EMBL/GenBank/DDBJ databases">
        <title>Shewanella sp. R106.</title>
        <authorList>
            <person name="Hwang Y.J."/>
            <person name="Hwang C.Y."/>
        </authorList>
    </citation>
    <scope>NUCLEOTIDE SEQUENCE [LARGE SCALE GENOMIC DNA]</scope>
    <source>
        <strain evidence="6">R106</strain>
    </source>
</reference>
<dbReference type="InterPro" id="IPR010987">
    <property type="entry name" value="Glutathione-S-Trfase_C-like"/>
</dbReference>
<gene>
    <name evidence="4" type="ORF">EGC77_17700</name>
    <name evidence="3" type="ORF">EGC80_14065</name>
</gene>
<dbReference type="Gene3D" id="1.20.1050.10">
    <property type="match status" value="1"/>
</dbReference>
<dbReference type="PANTHER" id="PTHR43968">
    <property type="match status" value="1"/>
</dbReference>
<dbReference type="PROSITE" id="PS50404">
    <property type="entry name" value="GST_NTER"/>
    <property type="match status" value="1"/>
</dbReference>
<dbReference type="OrthoDB" id="9813092at2"/>
<dbReference type="InterPro" id="IPR036282">
    <property type="entry name" value="Glutathione-S-Trfase_C_sf"/>
</dbReference>
<dbReference type="Gene3D" id="3.40.30.10">
    <property type="entry name" value="Glutaredoxin"/>
    <property type="match status" value="1"/>
</dbReference>
<dbReference type="PROSITE" id="PS50405">
    <property type="entry name" value="GST_CTER"/>
    <property type="match status" value="1"/>
</dbReference>
<dbReference type="SUPFAM" id="SSF52833">
    <property type="entry name" value="Thioredoxin-like"/>
    <property type="match status" value="1"/>
</dbReference>
<evidence type="ECO:0000259" key="1">
    <source>
        <dbReference type="PROSITE" id="PS50404"/>
    </source>
</evidence>
<evidence type="ECO:0000259" key="2">
    <source>
        <dbReference type="PROSITE" id="PS50405"/>
    </source>
</evidence>
<dbReference type="Pfam" id="PF00043">
    <property type="entry name" value="GST_C"/>
    <property type="match status" value="1"/>
</dbReference>
<feature type="domain" description="GST C-terminal" evidence="2">
    <location>
        <begin position="86"/>
        <end position="219"/>
    </location>
</feature>
<keyword evidence="4" id="KW-0808">Transferase</keyword>
<dbReference type="Proteomes" id="UP000273778">
    <property type="component" value="Chromosome"/>
</dbReference>
<dbReference type="KEGG" id="spsr:EGC80_14065"/>
<dbReference type="PANTHER" id="PTHR43968:SF6">
    <property type="entry name" value="GLUTATHIONE S-TRANSFERASE OMEGA"/>
    <property type="match status" value="1"/>
</dbReference>
<dbReference type="InterPro" id="IPR004046">
    <property type="entry name" value="GST_C"/>
</dbReference>
<dbReference type="InterPro" id="IPR050983">
    <property type="entry name" value="GST_Omega/HSP26"/>
</dbReference>
<dbReference type="CDD" id="cd03060">
    <property type="entry name" value="GST_N_Omega_like"/>
    <property type="match status" value="1"/>
</dbReference>
<dbReference type="SFLD" id="SFLDS00019">
    <property type="entry name" value="Glutathione_Transferase_(cytos"/>
    <property type="match status" value="1"/>
</dbReference>
<dbReference type="GO" id="GO:0005737">
    <property type="term" value="C:cytoplasm"/>
    <property type="evidence" value="ECO:0007669"/>
    <property type="project" value="TreeGrafter"/>
</dbReference>
<dbReference type="Pfam" id="PF13417">
    <property type="entry name" value="GST_N_3"/>
    <property type="match status" value="1"/>
</dbReference>
<dbReference type="RefSeq" id="WP_124013759.1">
    <property type="nucleotide sequence ID" value="NZ_CP034073.1"/>
</dbReference>
<dbReference type="Proteomes" id="UP000278855">
    <property type="component" value="Unassembled WGS sequence"/>
</dbReference>
<name>A0A3N4DNQ8_9GAMM</name>
<feature type="domain" description="GST N-terminal" evidence="1">
    <location>
        <begin position="2"/>
        <end position="81"/>
    </location>
</feature>
<evidence type="ECO:0000313" key="3">
    <source>
        <dbReference type="EMBL" id="AZG35892.1"/>
    </source>
</evidence>
<accession>A0A3N4DNQ8</accession>
<dbReference type="GO" id="GO:0016740">
    <property type="term" value="F:transferase activity"/>
    <property type="evidence" value="ECO:0007669"/>
    <property type="project" value="UniProtKB-KW"/>
</dbReference>
<proteinExistence type="predicted"/>
<dbReference type="EMBL" id="CP034073">
    <property type="protein sequence ID" value="AZG35892.1"/>
    <property type="molecule type" value="Genomic_DNA"/>
</dbReference>
<protein>
    <submittedName>
        <fullName evidence="4">Glutathione S-transferase</fullName>
    </submittedName>
</protein>
<sequence>MNSAILYTFRRCPYAMRARISLHLSQLNPLVREIELKHKPAEMLAISAKGTVPVLVTTDNQVISESIDIMRFALTELPAPETNYLTPAEYQSLQYWLDKPATESLINANDNEFKPWLDKYKYADRYPEYSQLWYRQQAENFIQRLETCLNQHRFLCTDTVTLADLAIFPFIRQFANVEPIWFNNNQSPKVRVWLTTLMNSPLFNVTMHKYPLWLPQRNGIQLKHSINDDGQLIPLCNN</sequence>